<comment type="caution">
    <text evidence="2">The sequence shown here is derived from an EMBL/GenBank/DDBJ whole genome shotgun (WGS) entry which is preliminary data.</text>
</comment>
<accession>A0ABP7WYI5</accession>
<dbReference type="PROSITE" id="PS50943">
    <property type="entry name" value="HTH_CROC1"/>
    <property type="match status" value="1"/>
</dbReference>
<dbReference type="Proteomes" id="UP001500683">
    <property type="component" value="Unassembled WGS sequence"/>
</dbReference>
<dbReference type="InterPro" id="IPR010982">
    <property type="entry name" value="Lambda_DNA-bd_dom_sf"/>
</dbReference>
<protein>
    <recommendedName>
        <fullName evidence="1">HTH cro/C1-type domain-containing protein</fullName>
    </recommendedName>
</protein>
<organism evidence="2 3">
    <name type="scientific">Actinomadura miaoliensis</name>
    <dbReference type="NCBI Taxonomy" id="430685"/>
    <lineage>
        <taxon>Bacteria</taxon>
        <taxon>Bacillati</taxon>
        <taxon>Actinomycetota</taxon>
        <taxon>Actinomycetes</taxon>
        <taxon>Streptosporangiales</taxon>
        <taxon>Thermomonosporaceae</taxon>
        <taxon>Actinomadura</taxon>
    </lineage>
</organism>
<gene>
    <name evidence="2" type="ORF">GCM10022214_76560</name>
</gene>
<keyword evidence="3" id="KW-1185">Reference proteome</keyword>
<evidence type="ECO:0000313" key="2">
    <source>
        <dbReference type="EMBL" id="GAA4100009.1"/>
    </source>
</evidence>
<feature type="domain" description="HTH cro/C1-type" evidence="1">
    <location>
        <begin position="6"/>
        <end position="50"/>
    </location>
</feature>
<dbReference type="EMBL" id="BAAAZG010000059">
    <property type="protein sequence ID" value="GAA4100009.1"/>
    <property type="molecule type" value="Genomic_DNA"/>
</dbReference>
<evidence type="ECO:0000313" key="3">
    <source>
        <dbReference type="Proteomes" id="UP001500683"/>
    </source>
</evidence>
<sequence length="150" mass="16078">MDGQALRRARLACGLSLDALAEALGSGATRHQLIAYEAGRCRPDPPRLVAPARPWTYRPNSSQGQAVLGEPGGSAALGRADGRAAAPSFGFSRWSLLRAEKTGQLPLFWGTRDAFVRIVAHCYARPHGIVLGALRRTELRHATLASRLLG</sequence>
<proteinExistence type="predicted"/>
<evidence type="ECO:0000259" key="1">
    <source>
        <dbReference type="PROSITE" id="PS50943"/>
    </source>
</evidence>
<name>A0ABP7WYI5_9ACTN</name>
<dbReference type="InterPro" id="IPR001387">
    <property type="entry name" value="Cro/C1-type_HTH"/>
</dbReference>
<dbReference type="CDD" id="cd00093">
    <property type="entry name" value="HTH_XRE"/>
    <property type="match status" value="1"/>
</dbReference>
<dbReference type="SUPFAM" id="SSF47413">
    <property type="entry name" value="lambda repressor-like DNA-binding domains"/>
    <property type="match status" value="1"/>
</dbReference>
<reference evidence="3" key="1">
    <citation type="journal article" date="2019" name="Int. J. Syst. Evol. Microbiol.">
        <title>The Global Catalogue of Microorganisms (GCM) 10K type strain sequencing project: providing services to taxonomists for standard genome sequencing and annotation.</title>
        <authorList>
            <consortium name="The Broad Institute Genomics Platform"/>
            <consortium name="The Broad Institute Genome Sequencing Center for Infectious Disease"/>
            <person name="Wu L."/>
            <person name="Ma J."/>
        </authorList>
    </citation>
    <scope>NUCLEOTIDE SEQUENCE [LARGE SCALE GENOMIC DNA]</scope>
    <source>
        <strain evidence="3">JCM 16702</strain>
    </source>
</reference>
<dbReference type="Gene3D" id="1.10.260.40">
    <property type="entry name" value="lambda repressor-like DNA-binding domains"/>
    <property type="match status" value="1"/>
</dbReference>